<dbReference type="PANTHER" id="PTHR30055">
    <property type="entry name" value="HTH-TYPE TRANSCRIPTIONAL REGULATOR RUTR"/>
    <property type="match status" value="1"/>
</dbReference>
<dbReference type="InterPro" id="IPR009057">
    <property type="entry name" value="Homeodomain-like_sf"/>
</dbReference>
<dbReference type="AlphaFoldDB" id="A0A2Z4FLC9"/>
<dbReference type="Pfam" id="PF00440">
    <property type="entry name" value="TetR_N"/>
    <property type="match status" value="1"/>
</dbReference>
<keyword evidence="1" id="KW-0805">Transcription regulation</keyword>
<evidence type="ECO:0000256" key="3">
    <source>
        <dbReference type="ARBA" id="ARBA00023163"/>
    </source>
</evidence>
<dbReference type="PANTHER" id="PTHR30055:SF234">
    <property type="entry name" value="HTH-TYPE TRANSCRIPTIONAL REGULATOR BETI"/>
    <property type="match status" value="1"/>
</dbReference>
<proteinExistence type="predicted"/>
<dbReference type="KEGG" id="bsed:DN745_09825"/>
<dbReference type="InterPro" id="IPR050109">
    <property type="entry name" value="HTH-type_TetR-like_transc_reg"/>
</dbReference>
<keyword evidence="3" id="KW-0804">Transcription</keyword>
<evidence type="ECO:0000313" key="5">
    <source>
        <dbReference type="Proteomes" id="UP000249799"/>
    </source>
</evidence>
<dbReference type="InterPro" id="IPR001647">
    <property type="entry name" value="HTH_TetR"/>
</dbReference>
<evidence type="ECO:0000256" key="1">
    <source>
        <dbReference type="ARBA" id="ARBA00023015"/>
    </source>
</evidence>
<organism evidence="4 5">
    <name type="scientific">Bradymonas sediminis</name>
    <dbReference type="NCBI Taxonomy" id="1548548"/>
    <lineage>
        <taxon>Bacteria</taxon>
        <taxon>Deltaproteobacteria</taxon>
        <taxon>Bradymonadales</taxon>
        <taxon>Bradymonadaceae</taxon>
        <taxon>Bradymonas</taxon>
    </lineage>
</organism>
<accession>A0A2Z4FLC9</accession>
<dbReference type="Gene3D" id="1.10.357.10">
    <property type="entry name" value="Tetracycline Repressor, domain 2"/>
    <property type="match status" value="1"/>
</dbReference>
<dbReference type="RefSeq" id="WP_111334426.1">
    <property type="nucleotide sequence ID" value="NZ_CP030032.1"/>
</dbReference>
<keyword evidence="2" id="KW-0238">DNA-binding</keyword>
<gene>
    <name evidence="4" type="ORF">DN745_09825</name>
</gene>
<name>A0A2Z4FLC9_9DELT</name>
<protein>
    <submittedName>
        <fullName evidence="4">Uncharacterized protein</fullName>
    </submittedName>
</protein>
<dbReference type="SUPFAM" id="SSF48498">
    <property type="entry name" value="Tetracyclin repressor-like, C-terminal domain"/>
    <property type="match status" value="1"/>
</dbReference>
<evidence type="ECO:0000313" key="4">
    <source>
        <dbReference type="EMBL" id="AWV89620.1"/>
    </source>
</evidence>
<reference evidence="4 5" key="1">
    <citation type="submission" date="2018-06" db="EMBL/GenBank/DDBJ databases">
        <title>Lujinxingia sediminis gen. nov. sp. nov., a new facultative anaerobic member of the class Deltaproteobacteria, and proposal of Lujinxingaceae fam. nov.</title>
        <authorList>
            <person name="Guo L.-Y."/>
            <person name="Li C.-M."/>
            <person name="Wang S."/>
            <person name="Du Z.-J."/>
        </authorList>
    </citation>
    <scope>NUCLEOTIDE SEQUENCE [LARGE SCALE GENOMIC DNA]</scope>
    <source>
        <strain evidence="4 5">FA350</strain>
    </source>
</reference>
<dbReference type="GO" id="GO:0000976">
    <property type="term" value="F:transcription cis-regulatory region binding"/>
    <property type="evidence" value="ECO:0007669"/>
    <property type="project" value="TreeGrafter"/>
</dbReference>
<evidence type="ECO:0000256" key="2">
    <source>
        <dbReference type="ARBA" id="ARBA00023125"/>
    </source>
</evidence>
<dbReference type="EMBL" id="CP030032">
    <property type="protein sequence ID" value="AWV89620.1"/>
    <property type="molecule type" value="Genomic_DNA"/>
</dbReference>
<dbReference type="InterPro" id="IPR036271">
    <property type="entry name" value="Tet_transcr_reg_TetR-rel_C_sf"/>
</dbReference>
<dbReference type="SUPFAM" id="SSF46689">
    <property type="entry name" value="Homeodomain-like"/>
    <property type="match status" value="1"/>
</dbReference>
<dbReference type="GO" id="GO:0003700">
    <property type="term" value="F:DNA-binding transcription factor activity"/>
    <property type="evidence" value="ECO:0007669"/>
    <property type="project" value="TreeGrafter"/>
</dbReference>
<dbReference type="Proteomes" id="UP000249799">
    <property type="component" value="Chromosome"/>
</dbReference>
<keyword evidence="5" id="KW-1185">Reference proteome</keyword>
<sequence>MARPQKVSDEEIIEAARACILEYGPEVPTSTIAEQVNVSAQALLKRFDGKANLVVAALQPLSTMEWGVKLPQPDDERPLLVQLREVARVGLEFFPKSICTVYAMQWSIVSSELLHGEQNSPLVPIIETVADWLANLHRRGVIRNVDFSAVALAFLGAIHGGAVMERSQGRSIRESTCMAYLDTLAELYADMLGAR</sequence>
<dbReference type="OrthoDB" id="9816431at2"/>